<dbReference type="SUPFAM" id="SSF53955">
    <property type="entry name" value="Lysozyme-like"/>
    <property type="match status" value="1"/>
</dbReference>
<dbReference type="InterPro" id="IPR043426">
    <property type="entry name" value="MltB-like"/>
</dbReference>
<evidence type="ECO:0000256" key="2">
    <source>
        <dbReference type="SAM" id="SignalP"/>
    </source>
</evidence>
<dbReference type="RefSeq" id="WP_075065561.1">
    <property type="nucleotide sequence ID" value="NZ_LKAJ02000001.1"/>
</dbReference>
<dbReference type="NCBIfam" id="TIGR02282">
    <property type="entry name" value="MltB"/>
    <property type="match status" value="1"/>
</dbReference>
<dbReference type="EMBL" id="LKAJ02000001">
    <property type="protein sequence ID" value="MCS5710576.1"/>
    <property type="molecule type" value="Genomic_DNA"/>
</dbReference>
<comment type="caution">
    <text evidence="4">The sequence shown here is derived from an EMBL/GenBank/DDBJ whole genome shotgun (WGS) entry which is preliminary data.</text>
</comment>
<dbReference type="PANTHER" id="PTHR30163">
    <property type="entry name" value="MEMBRANE-BOUND LYTIC MUREIN TRANSGLYCOSYLASE B"/>
    <property type="match status" value="1"/>
</dbReference>
<dbReference type="InterPro" id="IPR011757">
    <property type="entry name" value="Lytic_transglycosylase_MltB"/>
</dbReference>
<evidence type="ECO:0000256" key="1">
    <source>
        <dbReference type="PIRSR" id="PIRSR611757-1"/>
    </source>
</evidence>
<organism evidence="4">
    <name type="scientific">Candidatus Berkiella aquae</name>
    <dbReference type="NCBI Taxonomy" id="295108"/>
    <lineage>
        <taxon>Bacteria</taxon>
        <taxon>Pseudomonadati</taxon>
        <taxon>Pseudomonadota</taxon>
        <taxon>Gammaproteobacteria</taxon>
        <taxon>Candidatus Berkiellales</taxon>
        <taxon>Candidatus Berkiellaceae</taxon>
        <taxon>Candidatus Berkiella</taxon>
    </lineage>
</organism>
<evidence type="ECO:0000313" key="6">
    <source>
        <dbReference type="Proteomes" id="UP000051497"/>
    </source>
</evidence>
<feature type="domain" description="Transglycosylase SLT" evidence="3">
    <location>
        <begin position="32"/>
        <end position="327"/>
    </location>
</feature>
<protein>
    <submittedName>
        <fullName evidence="4 5">Lytic murein transglycosylase B</fullName>
        <ecNumber evidence="4">4.2.2.-</ecNumber>
    </submittedName>
</protein>
<dbReference type="GO" id="GO:0008933">
    <property type="term" value="F:peptidoglycan lytic transglycosylase activity"/>
    <property type="evidence" value="ECO:0007669"/>
    <property type="project" value="TreeGrafter"/>
</dbReference>
<gene>
    <name evidence="4" type="primary">mltB</name>
    <name evidence="5" type="ORF">HT99x_003980</name>
    <name evidence="4" type="ORF">HT99x_00922</name>
</gene>
<sequence length="337" mass="37877">MQKNIFKSCLLIAASCFATVSHAEQSAAFMQRDDVKAFVQKMVTKHQYNERQLNQLLKQSTTQEKILTSIAKPAEKLPWHRYEPIFMSDKRIQEGVAFWKKHAKTLQRAEKEYGVPAEFIVAILGVETFYGKHAGQYQVLDSLVTLAFEYPPRSAFFKDELEQFLLLSKEEKWDPTQIKGSYAGAMGNPQFISSSYRNFAVDFTGSGKRDLINSIDDSIGSVANYFKVNGWQKGAPVVLKANTTGDKFKSAIASTSNPKPEYSLPQLAALGISPPRNANAFKGHNFALVSLESKDGPEYWLGGQNFYVITRYNRSNLYAMAVYNLSQKIKAGYQQAV</sequence>
<dbReference type="OrthoDB" id="9772911at2"/>
<dbReference type="AlphaFoldDB" id="A0A0Q9YZU2"/>
<dbReference type="FunFam" id="1.10.8.350:FF:000001">
    <property type="entry name" value="Lytic murein transglycosylase B"/>
    <property type="match status" value="1"/>
</dbReference>
<dbReference type="InterPro" id="IPR023346">
    <property type="entry name" value="Lysozyme-like_dom_sf"/>
</dbReference>
<accession>A0A0Q9YZU2</accession>
<evidence type="ECO:0000313" key="4">
    <source>
        <dbReference type="EMBL" id="KRG21731.1"/>
    </source>
</evidence>
<dbReference type="Gene3D" id="1.10.8.350">
    <property type="entry name" value="Bacterial muramidase"/>
    <property type="match status" value="1"/>
</dbReference>
<reference evidence="4" key="1">
    <citation type="submission" date="2015-09" db="EMBL/GenBank/DDBJ databases">
        <title>Draft Genome Sequences of Two Novel Amoeba-resistant Intranuclear Bacteria, Candidatus Berkiella cookevillensis and Candidatus Berkiella aquae.</title>
        <authorList>
            <person name="Mehari Y.T."/>
            <person name="Arivett B.A."/>
            <person name="Farone A.L."/>
            <person name="Gunderson J.H."/>
            <person name="Farone M.B."/>
        </authorList>
    </citation>
    <scope>NUCLEOTIDE SEQUENCE [LARGE SCALE GENOMIC DNA]</scope>
    <source>
        <strain evidence="4">HT99</strain>
    </source>
</reference>
<proteinExistence type="predicted"/>
<evidence type="ECO:0000313" key="5">
    <source>
        <dbReference type="EMBL" id="MCS5710576.1"/>
    </source>
</evidence>
<feature type="chain" id="PRO_5043129873" evidence="2">
    <location>
        <begin position="24"/>
        <end position="337"/>
    </location>
</feature>
<name>A0A0Q9YZU2_9GAMM</name>
<dbReference type="EMBL" id="LKAJ01000003">
    <property type="protein sequence ID" value="KRG21731.1"/>
    <property type="molecule type" value="Genomic_DNA"/>
</dbReference>
<reference evidence="5" key="2">
    <citation type="journal article" date="2016" name="Genome Announc.">
        <title>Draft Genome Sequences of Two Novel Amoeba-Resistant Intranuclear Bacteria, 'Candidatus Berkiella cookevillensis' and 'Candidatus Berkiella aquae'.</title>
        <authorList>
            <person name="Mehari Y.T."/>
            <person name="Arivett B.A."/>
            <person name="Farone A.L."/>
            <person name="Gunderson J.H."/>
            <person name="Farone M.B."/>
        </authorList>
    </citation>
    <scope>NUCLEOTIDE SEQUENCE</scope>
    <source>
        <strain evidence="5">HT99</strain>
    </source>
</reference>
<keyword evidence="6" id="KW-1185">Reference proteome</keyword>
<dbReference type="Pfam" id="PF13406">
    <property type="entry name" value="SLT_2"/>
    <property type="match status" value="1"/>
</dbReference>
<feature type="signal peptide" evidence="2">
    <location>
        <begin position="1"/>
        <end position="23"/>
    </location>
</feature>
<reference evidence="5" key="3">
    <citation type="submission" date="2021-06" db="EMBL/GenBank/DDBJ databases">
        <title>Genomic Description and Analysis of Intracellular Bacteria, Candidatus Berkiella cookevillensis and Candidatus Berkiella aquae.</title>
        <authorList>
            <person name="Kidane D.T."/>
            <person name="Mehari Y.T."/>
            <person name="Rice F.C."/>
            <person name="Arivett B.A."/>
            <person name="Farone A.L."/>
            <person name="Berk S.G."/>
            <person name="Farone M.B."/>
        </authorList>
    </citation>
    <scope>NUCLEOTIDE SEQUENCE</scope>
    <source>
        <strain evidence="5">HT99</strain>
    </source>
</reference>
<dbReference type="PATRIC" id="fig|1590043.3.peg.927"/>
<dbReference type="EC" id="4.2.2.-" evidence="4"/>
<dbReference type="InterPro" id="IPR031304">
    <property type="entry name" value="SLT_2"/>
</dbReference>
<dbReference type="PANTHER" id="PTHR30163:SF9">
    <property type="entry name" value="MEMBRANE-BOUND LYTIC MUREIN TRANSGLYCOSYLASE B"/>
    <property type="match status" value="1"/>
</dbReference>
<keyword evidence="4" id="KW-0456">Lyase</keyword>
<dbReference type="Proteomes" id="UP000051497">
    <property type="component" value="Unassembled WGS sequence"/>
</dbReference>
<feature type="active site" evidence="1">
    <location>
        <position position="127"/>
    </location>
</feature>
<keyword evidence="2" id="KW-0732">Signal</keyword>
<evidence type="ECO:0000259" key="3">
    <source>
        <dbReference type="Pfam" id="PF13406"/>
    </source>
</evidence>
<dbReference type="GO" id="GO:0009253">
    <property type="term" value="P:peptidoglycan catabolic process"/>
    <property type="evidence" value="ECO:0007669"/>
    <property type="project" value="TreeGrafter"/>
</dbReference>
<dbReference type="CDD" id="cd13399">
    <property type="entry name" value="Slt35-like"/>
    <property type="match status" value="1"/>
</dbReference>
<dbReference type="STRING" id="295108.HT99x_00922"/>
<dbReference type="Gene3D" id="1.10.530.10">
    <property type="match status" value="1"/>
</dbReference>